<dbReference type="Pfam" id="PF13646">
    <property type="entry name" value="HEAT_2"/>
    <property type="match status" value="1"/>
</dbReference>
<proteinExistence type="inferred from homology"/>
<dbReference type="RefSeq" id="XP_067068132.1">
    <property type="nucleotide sequence ID" value="XM_067211283.1"/>
</dbReference>
<dbReference type="InterPro" id="IPR011989">
    <property type="entry name" value="ARM-like"/>
</dbReference>
<dbReference type="PANTHER" id="PTHR12697">
    <property type="entry name" value="PBS LYASE HEAT-LIKE PROTEIN"/>
    <property type="match status" value="1"/>
</dbReference>
<keyword evidence="11" id="KW-1185">Reference proteome</keyword>
<keyword evidence="7 9" id="KW-0503">Monooxygenase</keyword>
<dbReference type="HAMAP" id="MF_03101">
    <property type="entry name" value="Deoxyhypusine_hydroxylase"/>
    <property type="match status" value="1"/>
</dbReference>
<feature type="binding site" evidence="9">
    <location>
        <position position="118"/>
    </location>
    <ligand>
        <name>Fe cation</name>
        <dbReference type="ChEBI" id="CHEBI:24875"/>
        <label>1</label>
    </ligand>
</feature>
<dbReference type="GO" id="GO:0019135">
    <property type="term" value="F:deoxyhypusine monooxygenase activity"/>
    <property type="evidence" value="ECO:0007669"/>
    <property type="project" value="UniProtKB-UniRule"/>
</dbReference>
<dbReference type="PANTHER" id="PTHR12697:SF5">
    <property type="entry name" value="DEOXYHYPUSINE HYDROXYLASE"/>
    <property type="match status" value="1"/>
</dbReference>
<evidence type="ECO:0000256" key="5">
    <source>
        <dbReference type="ARBA" id="ARBA00023002"/>
    </source>
</evidence>
<organism evidence="10 11">
    <name type="scientific">Cryptosporidium andersoni</name>
    <dbReference type="NCBI Taxonomy" id="117008"/>
    <lineage>
        <taxon>Eukaryota</taxon>
        <taxon>Sar</taxon>
        <taxon>Alveolata</taxon>
        <taxon>Apicomplexa</taxon>
        <taxon>Conoidasida</taxon>
        <taxon>Coccidia</taxon>
        <taxon>Eucoccidiorida</taxon>
        <taxon>Eimeriorina</taxon>
        <taxon>Cryptosporidiidae</taxon>
        <taxon>Cryptosporidium</taxon>
    </lineage>
</organism>
<evidence type="ECO:0000256" key="1">
    <source>
        <dbReference type="ARBA" id="ARBA00000068"/>
    </source>
</evidence>
<keyword evidence="4" id="KW-0677">Repeat</keyword>
<evidence type="ECO:0000313" key="11">
    <source>
        <dbReference type="Proteomes" id="UP000186804"/>
    </source>
</evidence>
<comment type="pathway">
    <text evidence="2 9">Protein modification; eIF5A hypusination.</text>
</comment>
<accession>A0A1J4MQ19</accession>
<dbReference type="SMART" id="SM00567">
    <property type="entry name" value="EZ_HEAT"/>
    <property type="match status" value="4"/>
</dbReference>
<dbReference type="SUPFAM" id="SSF48371">
    <property type="entry name" value="ARM repeat"/>
    <property type="match status" value="1"/>
</dbReference>
<dbReference type="Proteomes" id="UP000186804">
    <property type="component" value="Unassembled WGS sequence"/>
</dbReference>
<dbReference type="VEuPathDB" id="CryptoDB:cand_010440"/>
<dbReference type="GO" id="GO:0046872">
    <property type="term" value="F:metal ion binding"/>
    <property type="evidence" value="ECO:0007669"/>
    <property type="project" value="UniProtKB-KW"/>
</dbReference>
<keyword evidence="8 9" id="KW-0386">Hypusine biosynthesis</keyword>
<dbReference type="EC" id="1.14.99.29" evidence="9"/>
<comment type="catalytic activity">
    <reaction evidence="1 9">
        <text>[eIF5A protein]-deoxyhypusine + AH2 + O2 = [eIF5A protein]-hypusine + A + H2O</text>
        <dbReference type="Rhea" id="RHEA:14101"/>
        <dbReference type="Rhea" id="RHEA-COMP:10144"/>
        <dbReference type="Rhea" id="RHEA-COMP:12592"/>
        <dbReference type="ChEBI" id="CHEBI:13193"/>
        <dbReference type="ChEBI" id="CHEBI:15377"/>
        <dbReference type="ChEBI" id="CHEBI:15379"/>
        <dbReference type="ChEBI" id="CHEBI:17499"/>
        <dbReference type="ChEBI" id="CHEBI:82657"/>
        <dbReference type="ChEBI" id="CHEBI:91175"/>
        <dbReference type="EC" id="1.14.99.29"/>
    </reaction>
</comment>
<feature type="binding site" evidence="9">
    <location>
        <position position="276"/>
    </location>
    <ligand>
        <name>Fe cation</name>
        <dbReference type="ChEBI" id="CHEBI:24875"/>
        <label>2</label>
    </ligand>
</feature>
<dbReference type="GO" id="GO:0016829">
    <property type="term" value="F:lyase activity"/>
    <property type="evidence" value="ECO:0007669"/>
    <property type="project" value="UniProtKB-KW"/>
</dbReference>
<dbReference type="AlphaFoldDB" id="A0A1J4MQ19"/>
<keyword evidence="10" id="KW-0456">Lyase</keyword>
<feature type="binding site" evidence="9">
    <location>
        <position position="275"/>
    </location>
    <ligand>
        <name>Fe cation</name>
        <dbReference type="ChEBI" id="CHEBI:24875"/>
        <label>2</label>
    </ligand>
</feature>
<feature type="binding site" evidence="9">
    <location>
        <position position="85"/>
    </location>
    <ligand>
        <name>Fe cation</name>
        <dbReference type="ChEBI" id="CHEBI:24875"/>
        <label>1</label>
    </ligand>
</feature>
<evidence type="ECO:0000256" key="4">
    <source>
        <dbReference type="ARBA" id="ARBA00022737"/>
    </source>
</evidence>
<keyword evidence="3 9" id="KW-0479">Metal-binding</keyword>
<evidence type="ECO:0000256" key="2">
    <source>
        <dbReference type="ARBA" id="ARBA00005041"/>
    </source>
</evidence>
<dbReference type="GeneID" id="92365229"/>
<protein>
    <recommendedName>
        <fullName evidence="9">Deoxyhypusine hydroxylase</fullName>
        <shortName evidence="9">DOHH</shortName>
        <ecNumber evidence="9">1.14.99.29</ecNumber>
    </recommendedName>
    <alternativeName>
        <fullName evidence="9">Deoxyhypusine dioxygenase</fullName>
    </alternativeName>
    <alternativeName>
        <fullName evidence="9">Deoxyhypusine monooxygenase</fullName>
    </alternativeName>
</protein>
<reference evidence="10 11" key="1">
    <citation type="submission" date="2016-10" db="EMBL/GenBank/DDBJ databases">
        <title>Reductive evolution of mitochondrial metabolism and differential evolution of invasion-related proteins in Cryptosporidium.</title>
        <authorList>
            <person name="Liu S."/>
            <person name="Roellig D.M."/>
            <person name="Guo Y."/>
            <person name="Li N."/>
            <person name="Frace M.A."/>
            <person name="Tang K."/>
            <person name="Zhang L."/>
            <person name="Feng Y."/>
            <person name="Xiao L."/>
        </authorList>
    </citation>
    <scope>NUCLEOTIDE SEQUENCE [LARGE SCALE GENOMIC DNA]</scope>
    <source>
        <strain evidence="10">30847</strain>
    </source>
</reference>
<dbReference type="InterPro" id="IPR027517">
    <property type="entry name" value="Deoxyhypusine_hydroxylase"/>
</dbReference>
<feature type="binding site" evidence="9">
    <location>
        <position position="86"/>
    </location>
    <ligand>
        <name>Fe cation</name>
        <dbReference type="ChEBI" id="CHEBI:24875"/>
        <label>1</label>
    </ligand>
</feature>
<dbReference type="UniPathway" id="UPA00354"/>
<feature type="binding site" evidence="9">
    <location>
        <position position="119"/>
    </location>
    <ligand>
        <name>Fe cation</name>
        <dbReference type="ChEBI" id="CHEBI:24875"/>
        <label>1</label>
    </ligand>
</feature>
<name>A0A1J4MQ19_9CRYT</name>
<evidence type="ECO:0000256" key="3">
    <source>
        <dbReference type="ARBA" id="ARBA00022723"/>
    </source>
</evidence>
<dbReference type="EMBL" id="LRBS01000067">
    <property type="protein sequence ID" value="OII76286.1"/>
    <property type="molecule type" value="Genomic_DNA"/>
</dbReference>
<evidence type="ECO:0000256" key="9">
    <source>
        <dbReference type="HAMAP-Rule" id="MF_03101"/>
    </source>
</evidence>
<keyword evidence="6 9" id="KW-0408">Iron</keyword>
<gene>
    <name evidence="10" type="ORF">cand_010440</name>
</gene>
<comment type="cofactor">
    <cofactor evidence="9">
        <name>Fe(2+)</name>
        <dbReference type="ChEBI" id="CHEBI:29033"/>
    </cofactor>
    <text evidence="9">Binds 2 Fe(2+) ions per subunit.</text>
</comment>
<comment type="caution">
    <text evidence="10">The sequence shown here is derived from an EMBL/GenBank/DDBJ whole genome shotgun (WGS) entry which is preliminary data.</text>
</comment>
<feature type="binding site" evidence="9">
    <location>
        <position position="308"/>
    </location>
    <ligand>
        <name>Fe cation</name>
        <dbReference type="ChEBI" id="CHEBI:24875"/>
        <label>2</label>
    </ligand>
</feature>
<comment type="similarity">
    <text evidence="9">Belongs to the deoxyhypusine hydroxylase family.</text>
</comment>
<feature type="binding site" evidence="9">
    <location>
        <position position="309"/>
    </location>
    <ligand>
        <name>Fe cation</name>
        <dbReference type="ChEBI" id="CHEBI:24875"/>
        <label>2</label>
    </ligand>
</feature>
<evidence type="ECO:0000313" key="10">
    <source>
        <dbReference type="EMBL" id="OII76286.1"/>
    </source>
</evidence>
<evidence type="ECO:0000256" key="8">
    <source>
        <dbReference type="ARBA" id="ARBA00023256"/>
    </source>
</evidence>
<dbReference type="Gene3D" id="1.25.10.10">
    <property type="entry name" value="Leucine-rich Repeat Variant"/>
    <property type="match status" value="2"/>
</dbReference>
<dbReference type="InterPro" id="IPR004155">
    <property type="entry name" value="PBS_lyase_HEAT"/>
</dbReference>
<dbReference type="InterPro" id="IPR016024">
    <property type="entry name" value="ARM-type_fold"/>
</dbReference>
<evidence type="ECO:0000256" key="7">
    <source>
        <dbReference type="ARBA" id="ARBA00023033"/>
    </source>
</evidence>
<sequence>MVYKCISPKNMLPGSILSSKSDVEIDDPIFQILPLEQVQKLLCTDNTNIATKIRCLFFGRYYSNDEAVDIIIKSLDFSNSILFRHEAAYVLGQIGRNKAVSKLTELLSDINESPIVRHEAGEALAAIGDNSSIEVVEKFLNDPSNVVAETCYLALHSLKNKQNKLLKDNSKLESDISVSSENNLFNTVDPTLPISIKEKSKIDIFSKMLLDISIPLEQRYGALFTLRNILANLTNVNIKCIKENNINNNKELINLITNSICSAMEMDNSSAIFRHECAFVLGQLQILSSADSLARTIMNENEESIVRHEAALALGSVGSNDPRHCDTSKYKDSKEEVSRIRKLAIETLSKYLNDNDIIVVESCIVGLQTIKDETGSLDVILN</sequence>
<evidence type="ECO:0000256" key="6">
    <source>
        <dbReference type="ARBA" id="ARBA00023004"/>
    </source>
</evidence>
<keyword evidence="5 9" id="KW-0560">Oxidoreductase</keyword>
<comment type="function">
    <text evidence="9">Catalyzes the hydroxylation of the N(6)-(4-aminobutyl)-L-lysine intermediate to form hypusine, an essential post-translational modification only found in mature eIF-5A factor.</text>
</comment>
<dbReference type="OrthoDB" id="421002at2759"/>